<protein>
    <recommendedName>
        <fullName evidence="1">DUF8039 domain-containing protein</fullName>
    </recommendedName>
</protein>
<proteinExistence type="predicted"/>
<feature type="domain" description="DUF8039" evidence="1">
    <location>
        <begin position="150"/>
        <end position="228"/>
    </location>
</feature>
<accession>A0A4S4E5P0</accession>
<evidence type="ECO:0000313" key="2">
    <source>
        <dbReference type="EMBL" id="THG10854.1"/>
    </source>
</evidence>
<keyword evidence="3" id="KW-1185">Reference proteome</keyword>
<organism evidence="2 3">
    <name type="scientific">Camellia sinensis var. sinensis</name>
    <name type="common">China tea</name>
    <dbReference type="NCBI Taxonomy" id="542762"/>
    <lineage>
        <taxon>Eukaryota</taxon>
        <taxon>Viridiplantae</taxon>
        <taxon>Streptophyta</taxon>
        <taxon>Embryophyta</taxon>
        <taxon>Tracheophyta</taxon>
        <taxon>Spermatophyta</taxon>
        <taxon>Magnoliopsida</taxon>
        <taxon>eudicotyledons</taxon>
        <taxon>Gunneridae</taxon>
        <taxon>Pentapetalae</taxon>
        <taxon>asterids</taxon>
        <taxon>Ericales</taxon>
        <taxon>Theaceae</taxon>
        <taxon>Camellia</taxon>
    </lineage>
</organism>
<evidence type="ECO:0000313" key="3">
    <source>
        <dbReference type="Proteomes" id="UP000306102"/>
    </source>
</evidence>
<dbReference type="EMBL" id="SDRB02007635">
    <property type="protein sequence ID" value="THG10854.1"/>
    <property type="molecule type" value="Genomic_DNA"/>
</dbReference>
<evidence type="ECO:0000259" key="1">
    <source>
        <dbReference type="Pfam" id="PF26133"/>
    </source>
</evidence>
<reference evidence="2 3" key="1">
    <citation type="journal article" date="2018" name="Proc. Natl. Acad. Sci. U.S.A.">
        <title>Draft genome sequence of Camellia sinensis var. sinensis provides insights into the evolution of the tea genome and tea quality.</title>
        <authorList>
            <person name="Wei C."/>
            <person name="Yang H."/>
            <person name="Wang S."/>
            <person name="Zhao J."/>
            <person name="Liu C."/>
            <person name="Gao L."/>
            <person name="Xia E."/>
            <person name="Lu Y."/>
            <person name="Tai Y."/>
            <person name="She G."/>
            <person name="Sun J."/>
            <person name="Cao H."/>
            <person name="Tong W."/>
            <person name="Gao Q."/>
            <person name="Li Y."/>
            <person name="Deng W."/>
            <person name="Jiang X."/>
            <person name="Wang W."/>
            <person name="Chen Q."/>
            <person name="Zhang S."/>
            <person name="Li H."/>
            <person name="Wu J."/>
            <person name="Wang P."/>
            <person name="Li P."/>
            <person name="Shi C."/>
            <person name="Zheng F."/>
            <person name="Jian J."/>
            <person name="Huang B."/>
            <person name="Shan D."/>
            <person name="Shi M."/>
            <person name="Fang C."/>
            <person name="Yue Y."/>
            <person name="Li F."/>
            <person name="Li D."/>
            <person name="Wei S."/>
            <person name="Han B."/>
            <person name="Jiang C."/>
            <person name="Yin Y."/>
            <person name="Xia T."/>
            <person name="Zhang Z."/>
            <person name="Bennetzen J.L."/>
            <person name="Zhao S."/>
            <person name="Wan X."/>
        </authorList>
    </citation>
    <scope>NUCLEOTIDE SEQUENCE [LARGE SCALE GENOMIC DNA]</scope>
    <source>
        <strain evidence="3">cv. Shuchazao</strain>
        <tissue evidence="2">Leaf</tissue>
    </source>
</reference>
<sequence length="231" mass="26160">MPRYWMYLRGYPVSLIDHIGGSNIKKKKEEEEVDKTNSMKKGLFFVESPIQLAGRQVYIEERRANISVVVCYRAACVVFFGVCCYWFCLGSTGAGLNELLKKQELASFAKSDEDVFRAIEQSVKRDFRVRKTVELHDANDTGNGGSLDNAKCKLLNWDGTKAVVVEDTISSTDSKALVHHMPLGLGCWKVWVNHIIVNAPLFRPNREMFVLENAIGSTVAWPTHFISFDFE</sequence>
<comment type="caution">
    <text evidence="2">The sequence shown here is derived from an EMBL/GenBank/DDBJ whole genome shotgun (WGS) entry which is preliminary data.</text>
</comment>
<gene>
    <name evidence="2" type="ORF">TEA_024857</name>
</gene>
<dbReference type="AlphaFoldDB" id="A0A4S4E5P0"/>
<dbReference type="STRING" id="542762.A0A4S4E5P0"/>
<name>A0A4S4E5P0_CAMSN</name>
<dbReference type="InterPro" id="IPR058352">
    <property type="entry name" value="DUF8039"/>
</dbReference>
<dbReference type="Proteomes" id="UP000306102">
    <property type="component" value="Unassembled WGS sequence"/>
</dbReference>
<dbReference type="Pfam" id="PF26133">
    <property type="entry name" value="DUF8039"/>
    <property type="match status" value="1"/>
</dbReference>